<dbReference type="AlphaFoldDB" id="A0A2T4ZG39"/>
<dbReference type="RefSeq" id="WP_108174826.1">
    <property type="nucleotide sequence ID" value="NZ_PZZL01000002.1"/>
</dbReference>
<accession>A0A2T4ZG39</accession>
<dbReference type="EMBL" id="PZZL01000002">
    <property type="protein sequence ID" value="PTM60888.1"/>
    <property type="molecule type" value="Genomic_DNA"/>
</dbReference>
<evidence type="ECO:0000259" key="1">
    <source>
        <dbReference type="Pfam" id="PF07238"/>
    </source>
</evidence>
<dbReference type="OrthoDB" id="7888976at2"/>
<organism evidence="2 3">
    <name type="scientific">Phreatobacter oligotrophus</name>
    <dbReference type="NCBI Taxonomy" id="1122261"/>
    <lineage>
        <taxon>Bacteria</taxon>
        <taxon>Pseudomonadati</taxon>
        <taxon>Pseudomonadota</taxon>
        <taxon>Alphaproteobacteria</taxon>
        <taxon>Hyphomicrobiales</taxon>
        <taxon>Phreatobacteraceae</taxon>
        <taxon>Phreatobacter</taxon>
    </lineage>
</organism>
<dbReference type="SUPFAM" id="SSF141371">
    <property type="entry name" value="PilZ domain-like"/>
    <property type="match status" value="1"/>
</dbReference>
<dbReference type="Pfam" id="PF10098">
    <property type="entry name" value="DUF2336"/>
    <property type="match status" value="1"/>
</dbReference>
<dbReference type="Proteomes" id="UP000241808">
    <property type="component" value="Unassembled WGS sequence"/>
</dbReference>
<dbReference type="GO" id="GO:0035438">
    <property type="term" value="F:cyclic-di-GMP binding"/>
    <property type="evidence" value="ECO:0007669"/>
    <property type="project" value="InterPro"/>
</dbReference>
<proteinExistence type="predicted"/>
<feature type="domain" description="PilZ" evidence="1">
    <location>
        <begin position="177"/>
        <end position="253"/>
    </location>
</feature>
<evidence type="ECO:0000313" key="2">
    <source>
        <dbReference type="EMBL" id="PTM60888.1"/>
    </source>
</evidence>
<dbReference type="InterPro" id="IPR019285">
    <property type="entry name" value="DUF2336"/>
</dbReference>
<gene>
    <name evidence="2" type="ORF">C8P69_102273</name>
</gene>
<protein>
    <submittedName>
        <fullName evidence="2">PilZ domain-containing protein</fullName>
    </submittedName>
</protein>
<evidence type="ECO:0000313" key="3">
    <source>
        <dbReference type="Proteomes" id="UP000241808"/>
    </source>
</evidence>
<reference evidence="2 3" key="1">
    <citation type="submission" date="2018-04" db="EMBL/GenBank/DDBJ databases">
        <title>Genomic Encyclopedia of Archaeal and Bacterial Type Strains, Phase II (KMG-II): from individual species to whole genera.</title>
        <authorList>
            <person name="Goeker M."/>
        </authorList>
    </citation>
    <scope>NUCLEOTIDE SEQUENCE [LARGE SCALE GENOMIC DNA]</scope>
    <source>
        <strain evidence="2 3">DSM 25521</strain>
    </source>
</reference>
<dbReference type="InterPro" id="IPR009875">
    <property type="entry name" value="PilZ_domain"/>
</dbReference>
<comment type="caution">
    <text evidence="2">The sequence shown here is derived from an EMBL/GenBank/DDBJ whole genome shotgun (WGS) entry which is preliminary data.</text>
</comment>
<dbReference type="Gene3D" id="2.40.10.220">
    <property type="entry name" value="predicted glycosyltransferase like domains"/>
    <property type="match status" value="1"/>
</dbReference>
<name>A0A2T4ZG39_9HYPH</name>
<keyword evidence="3" id="KW-1185">Reference proteome</keyword>
<sequence>MPDTSARHVIDDIVAHRAREGLTDKVNRLIDTFAENADSYTAEQAVTVDEVIARLIVDITPEGRIAIAERIAGDPKAPRLVIEQLAGDDWAEVASPVLMKSPQLSDETLLKIIDSKGHSHLLAISRRRSITPAVAESLVERGNRTVIRTLARNPGVALSPQARHDLEKRQKARLEELRKAPRKAVEYPAELHREDGEKPVRCRLIDISKTGARLTLAAMARPTGRLVLSFASAAVQRPCEPVWQDGRDIGVRFV</sequence>
<dbReference type="Pfam" id="PF07238">
    <property type="entry name" value="PilZ"/>
    <property type="match status" value="1"/>
</dbReference>